<evidence type="ECO:0000313" key="4">
    <source>
        <dbReference type="Proteomes" id="UP000028999"/>
    </source>
</evidence>
<evidence type="ECO:0000259" key="2">
    <source>
        <dbReference type="Pfam" id="PF04548"/>
    </source>
</evidence>
<feature type="domain" description="AIG1-type G" evidence="2">
    <location>
        <begin position="25"/>
        <end position="57"/>
    </location>
</feature>
<dbReference type="EMBL" id="LK034983">
    <property type="protein sequence ID" value="CDY65866.1"/>
    <property type="molecule type" value="Genomic_DNA"/>
</dbReference>
<evidence type="ECO:0000256" key="1">
    <source>
        <dbReference type="ARBA" id="ARBA00022741"/>
    </source>
</evidence>
<dbReference type="InterPro" id="IPR027417">
    <property type="entry name" value="P-loop_NTPase"/>
</dbReference>
<dbReference type="Gramene" id="CDY65866">
    <property type="protein sequence ID" value="CDY65866"/>
    <property type="gene ID" value="GSBRNA2T00050919001"/>
</dbReference>
<sequence length="102" mass="11190">MGWVSAISKLIEFFAKLKQKDMNSLTVVVMGKGGVGKSSTVNSLIGEQVVRVSPFQAEGLRPVMVSKTFFLFASSLHSLHIILKYKTPTNKNDVLDQVSFSV</sequence>
<keyword evidence="1" id="KW-0547">Nucleotide-binding</keyword>
<dbReference type="GO" id="GO:0005525">
    <property type="term" value="F:GTP binding"/>
    <property type="evidence" value="ECO:0007669"/>
    <property type="project" value="InterPro"/>
</dbReference>
<dbReference type="InterPro" id="IPR006703">
    <property type="entry name" value="G_AIG1"/>
</dbReference>
<dbReference type="Pfam" id="PF04548">
    <property type="entry name" value="AIG1"/>
    <property type="match status" value="1"/>
</dbReference>
<reference evidence="3 4" key="1">
    <citation type="journal article" date="2014" name="Science">
        <title>Plant genetics. Early allopolyploid evolution in the post-Neolithic Brassica napus oilseed genome.</title>
        <authorList>
            <person name="Chalhoub B."/>
            <person name="Denoeud F."/>
            <person name="Liu S."/>
            <person name="Parkin I.A."/>
            <person name="Tang H."/>
            <person name="Wang X."/>
            <person name="Chiquet J."/>
            <person name="Belcram H."/>
            <person name="Tong C."/>
            <person name="Samans B."/>
            <person name="Correa M."/>
            <person name="Da Silva C."/>
            <person name="Just J."/>
            <person name="Falentin C."/>
            <person name="Koh C.S."/>
            <person name="Le Clainche I."/>
            <person name="Bernard M."/>
            <person name="Bento P."/>
            <person name="Noel B."/>
            <person name="Labadie K."/>
            <person name="Alberti A."/>
            <person name="Charles M."/>
            <person name="Arnaud D."/>
            <person name="Guo H."/>
            <person name="Daviaud C."/>
            <person name="Alamery S."/>
            <person name="Jabbari K."/>
            <person name="Zhao M."/>
            <person name="Edger P.P."/>
            <person name="Chelaifa H."/>
            <person name="Tack D."/>
            <person name="Lassalle G."/>
            <person name="Mestiri I."/>
            <person name="Schnel N."/>
            <person name="Le Paslier M.C."/>
            <person name="Fan G."/>
            <person name="Renault V."/>
            <person name="Bayer P.E."/>
            <person name="Golicz A.A."/>
            <person name="Manoli S."/>
            <person name="Lee T.H."/>
            <person name="Thi V.H."/>
            <person name="Chalabi S."/>
            <person name="Hu Q."/>
            <person name="Fan C."/>
            <person name="Tollenaere R."/>
            <person name="Lu Y."/>
            <person name="Battail C."/>
            <person name="Shen J."/>
            <person name="Sidebottom C.H."/>
            <person name="Wang X."/>
            <person name="Canaguier A."/>
            <person name="Chauveau A."/>
            <person name="Berard A."/>
            <person name="Deniot G."/>
            <person name="Guan M."/>
            <person name="Liu Z."/>
            <person name="Sun F."/>
            <person name="Lim Y.P."/>
            <person name="Lyons E."/>
            <person name="Town C.D."/>
            <person name="Bancroft I."/>
            <person name="Wang X."/>
            <person name="Meng J."/>
            <person name="Ma J."/>
            <person name="Pires J.C."/>
            <person name="King G.J."/>
            <person name="Brunel D."/>
            <person name="Delourme R."/>
            <person name="Renard M."/>
            <person name="Aury J.M."/>
            <person name="Adams K.L."/>
            <person name="Batley J."/>
            <person name="Snowdon R.J."/>
            <person name="Tost J."/>
            <person name="Edwards D."/>
            <person name="Zhou Y."/>
            <person name="Hua W."/>
            <person name="Sharpe A.G."/>
            <person name="Paterson A.H."/>
            <person name="Guan C."/>
            <person name="Wincker P."/>
        </authorList>
    </citation>
    <scope>NUCLEOTIDE SEQUENCE [LARGE SCALE GENOMIC DNA]</scope>
    <source>
        <strain evidence="4">cv. Darmor-bzh</strain>
    </source>
</reference>
<dbReference type="Gene3D" id="3.40.50.300">
    <property type="entry name" value="P-loop containing nucleotide triphosphate hydrolases"/>
    <property type="match status" value="1"/>
</dbReference>
<dbReference type="STRING" id="3708.A0A078JJ83"/>
<keyword evidence="4" id="KW-1185">Reference proteome</keyword>
<name>A0A078JJ83_BRANA</name>
<evidence type="ECO:0000313" key="3">
    <source>
        <dbReference type="EMBL" id="CDY65866.1"/>
    </source>
</evidence>
<dbReference type="SUPFAM" id="SSF52540">
    <property type="entry name" value="P-loop containing nucleoside triphosphate hydrolases"/>
    <property type="match status" value="1"/>
</dbReference>
<proteinExistence type="predicted"/>
<accession>A0A078JJ83</accession>
<protein>
    <submittedName>
        <fullName evidence="3">BnaCnng48940D protein</fullName>
    </submittedName>
</protein>
<dbReference type="PaxDb" id="3708-A0A078JJ83"/>
<dbReference type="Proteomes" id="UP000028999">
    <property type="component" value="Unassembled WGS sequence"/>
</dbReference>
<dbReference type="AlphaFoldDB" id="A0A078JJ83"/>
<gene>
    <name evidence="3" type="primary">BnaCnng48940D</name>
    <name evidence="3" type="ORF">GSBRNA2T00050919001</name>
</gene>
<organism evidence="3 4">
    <name type="scientific">Brassica napus</name>
    <name type="common">Rape</name>
    <dbReference type="NCBI Taxonomy" id="3708"/>
    <lineage>
        <taxon>Eukaryota</taxon>
        <taxon>Viridiplantae</taxon>
        <taxon>Streptophyta</taxon>
        <taxon>Embryophyta</taxon>
        <taxon>Tracheophyta</taxon>
        <taxon>Spermatophyta</taxon>
        <taxon>Magnoliopsida</taxon>
        <taxon>eudicotyledons</taxon>
        <taxon>Gunneridae</taxon>
        <taxon>Pentapetalae</taxon>
        <taxon>rosids</taxon>
        <taxon>malvids</taxon>
        <taxon>Brassicales</taxon>
        <taxon>Brassicaceae</taxon>
        <taxon>Brassiceae</taxon>
        <taxon>Brassica</taxon>
    </lineage>
</organism>